<organism evidence="2">
    <name type="scientific">marine sediment metagenome</name>
    <dbReference type="NCBI Taxonomy" id="412755"/>
    <lineage>
        <taxon>unclassified sequences</taxon>
        <taxon>metagenomes</taxon>
        <taxon>ecological metagenomes</taxon>
    </lineage>
</organism>
<name>X1M4B0_9ZZZZ</name>
<evidence type="ECO:0000313" key="2">
    <source>
        <dbReference type="EMBL" id="GAI12921.1"/>
    </source>
</evidence>
<dbReference type="EMBL" id="BARV01013218">
    <property type="protein sequence ID" value="GAI12921.1"/>
    <property type="molecule type" value="Genomic_DNA"/>
</dbReference>
<proteinExistence type="predicted"/>
<dbReference type="InterPro" id="IPR036890">
    <property type="entry name" value="HATPase_C_sf"/>
</dbReference>
<feature type="domain" description="Histidine kinase/HSP90-like ATPase" evidence="1">
    <location>
        <begin position="43"/>
        <end position="93"/>
    </location>
</feature>
<dbReference type="SUPFAM" id="SSF55874">
    <property type="entry name" value="ATPase domain of HSP90 chaperone/DNA topoisomerase II/histidine kinase"/>
    <property type="match status" value="1"/>
</dbReference>
<evidence type="ECO:0000259" key="1">
    <source>
        <dbReference type="Pfam" id="PF02518"/>
    </source>
</evidence>
<accession>X1M4B0</accession>
<dbReference type="AlphaFoldDB" id="X1M4B0"/>
<gene>
    <name evidence="2" type="ORF">S06H3_24021</name>
</gene>
<protein>
    <recommendedName>
        <fullName evidence="1">Histidine kinase/HSP90-like ATPase domain-containing protein</fullName>
    </recommendedName>
</protein>
<reference evidence="2" key="1">
    <citation type="journal article" date="2014" name="Front. Microbiol.">
        <title>High frequency of phylogenetically diverse reductive dehalogenase-homologous genes in deep subseafloor sedimentary metagenomes.</title>
        <authorList>
            <person name="Kawai M."/>
            <person name="Futagami T."/>
            <person name="Toyoda A."/>
            <person name="Takaki Y."/>
            <person name="Nishi S."/>
            <person name="Hori S."/>
            <person name="Arai W."/>
            <person name="Tsubouchi T."/>
            <person name="Morono Y."/>
            <person name="Uchiyama I."/>
            <person name="Ito T."/>
            <person name="Fujiyama A."/>
            <person name="Inagaki F."/>
            <person name="Takami H."/>
        </authorList>
    </citation>
    <scope>NUCLEOTIDE SEQUENCE</scope>
    <source>
        <strain evidence="2">Expedition CK06-06</strain>
    </source>
</reference>
<dbReference type="Gene3D" id="3.30.565.10">
    <property type="entry name" value="Histidine kinase-like ATPase, C-terminal domain"/>
    <property type="match status" value="1"/>
</dbReference>
<feature type="non-terminal residue" evidence="2">
    <location>
        <position position="157"/>
    </location>
</feature>
<dbReference type="Pfam" id="PF02518">
    <property type="entry name" value="HATPase_c"/>
    <property type="match status" value="1"/>
</dbReference>
<comment type="caution">
    <text evidence="2">The sequence shown here is derived from an EMBL/GenBank/DDBJ whole genome shotgun (WGS) entry which is preliminary data.</text>
</comment>
<sequence>MMNKKNAPLQLKRTTLTTSRMMEFCSEKELVAQIGHAREDWPLVILKELVDNAMDACEDTQKSPEINIIVHKHGIEVSDNGPGIPKSTVKDMLNFSVRVSSREAYIAPDRGAQGNALKTLVAIPYALDGNQGQVEIIAKGKKHVITMNVDAIRQTPI</sequence>
<dbReference type="InterPro" id="IPR003594">
    <property type="entry name" value="HATPase_dom"/>
</dbReference>